<keyword evidence="2" id="KW-1185">Reference proteome</keyword>
<dbReference type="Proteomes" id="UP000053586">
    <property type="component" value="Unassembled WGS sequence"/>
</dbReference>
<proteinExistence type="predicted"/>
<dbReference type="AlphaFoldDB" id="H5TDZ9"/>
<reference evidence="1 2" key="2">
    <citation type="journal article" date="2017" name="Antonie Van Leeuwenhoek">
        <title>Rhizobium rhizosphaerae sp. nov., a novel species isolated from rice rhizosphere.</title>
        <authorList>
            <person name="Zhao J.J."/>
            <person name="Zhang J."/>
            <person name="Zhang R.J."/>
            <person name="Zhang C.W."/>
            <person name="Yin H.Q."/>
            <person name="Zhang X.X."/>
        </authorList>
    </citation>
    <scope>NUCLEOTIDE SEQUENCE [LARGE SCALE GENOMIC DNA]</scope>
    <source>
        <strain evidence="1 2">ACAM 611</strain>
    </source>
</reference>
<dbReference type="RefSeq" id="WP_006006760.1">
    <property type="nucleotide sequence ID" value="NZ_BAET01000030.1"/>
</dbReference>
<dbReference type="SUPFAM" id="SSF48452">
    <property type="entry name" value="TPR-like"/>
    <property type="match status" value="1"/>
</dbReference>
<gene>
    <name evidence="1" type="ORF">GPUN_2411</name>
</gene>
<evidence type="ECO:0000313" key="1">
    <source>
        <dbReference type="EMBL" id="GAB56526.1"/>
    </source>
</evidence>
<reference evidence="1 2" key="1">
    <citation type="journal article" date="2012" name="J. Bacteriol.">
        <title>Genome sequence of proteorhodopsin-containing sea ice bacterium Glaciecola punicea ACAM 611T.</title>
        <authorList>
            <person name="Qin Q.-L."/>
            <person name="Xie B.-B."/>
            <person name="Shu Y.-L."/>
            <person name="Rong J.-C."/>
            <person name="Zhao D.-L."/>
            <person name="Zhang X.-Y."/>
            <person name="Chen X.-L."/>
            <person name="Zhou B.-C."/>
            <person name="Zhanga Y.-Z."/>
        </authorList>
    </citation>
    <scope>NUCLEOTIDE SEQUENCE [LARGE SCALE GENOMIC DNA]</scope>
    <source>
        <strain evidence="1 2">ACAM 611</strain>
    </source>
</reference>
<comment type="caution">
    <text evidence="1">The sequence shown here is derived from an EMBL/GenBank/DDBJ whole genome shotgun (WGS) entry which is preliminary data.</text>
</comment>
<accession>H5TDZ9</accession>
<dbReference type="EMBL" id="BAET01000030">
    <property type="protein sequence ID" value="GAB56526.1"/>
    <property type="molecule type" value="Genomic_DNA"/>
</dbReference>
<dbReference type="STRING" id="56804.BAE46_08820"/>
<sequence length="85" mass="10070">MAILYKRKGHPEKTFEIYEFLDKNNILSYTVLENFASILFKEGDTQRADGLMQKIELTNEDNPSWLYAARKQVELQNYTCAKRYL</sequence>
<dbReference type="InterPro" id="IPR011990">
    <property type="entry name" value="TPR-like_helical_dom_sf"/>
</dbReference>
<evidence type="ECO:0000313" key="2">
    <source>
        <dbReference type="Proteomes" id="UP000053586"/>
    </source>
</evidence>
<protein>
    <submittedName>
        <fullName evidence="1">Uncharacterized protein</fullName>
    </submittedName>
</protein>
<organism evidence="1 2">
    <name type="scientific">Glaciecola punicea ACAM 611</name>
    <dbReference type="NCBI Taxonomy" id="1121923"/>
    <lineage>
        <taxon>Bacteria</taxon>
        <taxon>Pseudomonadati</taxon>
        <taxon>Pseudomonadota</taxon>
        <taxon>Gammaproteobacteria</taxon>
        <taxon>Alteromonadales</taxon>
        <taxon>Alteromonadaceae</taxon>
        <taxon>Glaciecola</taxon>
    </lineage>
</organism>
<name>H5TDZ9_9ALTE</name>
<dbReference type="OrthoDB" id="6254323at2"/>